<feature type="transmembrane region" description="Helical" evidence="7">
    <location>
        <begin position="293"/>
        <end position="311"/>
    </location>
</feature>
<evidence type="ECO:0000313" key="9">
    <source>
        <dbReference type="Proteomes" id="UP001465755"/>
    </source>
</evidence>
<evidence type="ECO:0000256" key="1">
    <source>
        <dbReference type="ARBA" id="ARBA00004141"/>
    </source>
</evidence>
<comment type="similarity">
    <text evidence="2">Belongs to the TMEM144 family.</text>
</comment>
<evidence type="ECO:0000256" key="6">
    <source>
        <dbReference type="SAM" id="MobiDB-lite"/>
    </source>
</evidence>
<comment type="subcellular location">
    <subcellularLocation>
        <location evidence="1">Membrane</location>
        <topology evidence="1">Multi-pass membrane protein</topology>
    </subcellularLocation>
</comment>
<dbReference type="GO" id="GO:0015144">
    <property type="term" value="F:carbohydrate transmembrane transporter activity"/>
    <property type="evidence" value="ECO:0007669"/>
    <property type="project" value="InterPro"/>
</dbReference>
<keyword evidence="3 7" id="KW-0812">Transmembrane</keyword>
<dbReference type="EMBL" id="JALJOQ010000105">
    <property type="protein sequence ID" value="KAK9797758.1"/>
    <property type="molecule type" value="Genomic_DNA"/>
</dbReference>
<feature type="region of interest" description="Disordered" evidence="6">
    <location>
        <begin position="155"/>
        <end position="191"/>
    </location>
</feature>
<evidence type="ECO:0000256" key="5">
    <source>
        <dbReference type="ARBA" id="ARBA00023136"/>
    </source>
</evidence>
<accession>A0AAW1NWX5</accession>
<keyword evidence="9" id="KW-1185">Reference proteome</keyword>
<evidence type="ECO:0000313" key="8">
    <source>
        <dbReference type="EMBL" id="KAK9797758.1"/>
    </source>
</evidence>
<gene>
    <name evidence="8" type="ORF">WJX73_007506</name>
</gene>
<dbReference type="Proteomes" id="UP001465755">
    <property type="component" value="Unassembled WGS sequence"/>
</dbReference>
<feature type="transmembrane region" description="Helical" evidence="7">
    <location>
        <begin position="261"/>
        <end position="287"/>
    </location>
</feature>
<sequence>MPSDVALGCLYSAASAVAYGSFAVPVKSKAVLTAKVHPIVFQLYKSTAALFTALLTLFFVNAVFTPWGLLGAAMWVFTGTVAIIAITHAGMGLSQAVWCGLSSLIAFVWGAAVFHEEIRDLPLSLVGLLILTLGVAGLGVAAVIGYAPAAEQADVRAPKAGTETEEGIVSPETHAAGSSWPPDEEEERMLQGSSSAMEVEALAGSDASALHPHHAARDSDDSRQLRHFLLGVCCAVVVGVSAGSFLVPFKYAVDVKGLEYILSFGVGAVLSSLVWVAVYFPACWLASRPVPPFHVRIAALPALLAGTLWSLGNLFSILAVDKLGLSIAGPLIQCQLVISNLWAIFYYHEMQRRGAQITVFVSTAVLLLGGFLVAYFGT</sequence>
<organism evidence="8 9">
    <name type="scientific">Symbiochloris irregularis</name>
    <dbReference type="NCBI Taxonomy" id="706552"/>
    <lineage>
        <taxon>Eukaryota</taxon>
        <taxon>Viridiplantae</taxon>
        <taxon>Chlorophyta</taxon>
        <taxon>core chlorophytes</taxon>
        <taxon>Trebouxiophyceae</taxon>
        <taxon>Trebouxiales</taxon>
        <taxon>Trebouxiaceae</taxon>
        <taxon>Symbiochloris</taxon>
    </lineage>
</organism>
<dbReference type="AlphaFoldDB" id="A0AAW1NWX5"/>
<feature type="transmembrane region" description="Helical" evidence="7">
    <location>
        <begin position="228"/>
        <end position="249"/>
    </location>
</feature>
<dbReference type="PANTHER" id="PTHR16119:SF17">
    <property type="entry name" value="TRANSMEMBRANE PROTEIN 144"/>
    <property type="match status" value="1"/>
</dbReference>
<feature type="transmembrane region" description="Helical" evidence="7">
    <location>
        <begin position="39"/>
        <end position="60"/>
    </location>
</feature>
<feature type="transmembrane region" description="Helical" evidence="7">
    <location>
        <begin position="323"/>
        <end position="345"/>
    </location>
</feature>
<dbReference type="PANTHER" id="PTHR16119">
    <property type="entry name" value="TRANSMEMBRANE PROTEIN 144"/>
    <property type="match status" value="1"/>
</dbReference>
<proteinExistence type="inferred from homology"/>
<dbReference type="InterPro" id="IPR010651">
    <property type="entry name" value="Sugar_transport"/>
</dbReference>
<evidence type="ECO:0000256" key="7">
    <source>
        <dbReference type="SAM" id="Phobius"/>
    </source>
</evidence>
<name>A0AAW1NWX5_9CHLO</name>
<reference evidence="8 9" key="1">
    <citation type="journal article" date="2024" name="Nat. Commun.">
        <title>Phylogenomics reveals the evolutionary origins of lichenization in chlorophyte algae.</title>
        <authorList>
            <person name="Puginier C."/>
            <person name="Libourel C."/>
            <person name="Otte J."/>
            <person name="Skaloud P."/>
            <person name="Haon M."/>
            <person name="Grisel S."/>
            <person name="Petersen M."/>
            <person name="Berrin J.G."/>
            <person name="Delaux P.M."/>
            <person name="Dal Grande F."/>
            <person name="Keller J."/>
        </authorList>
    </citation>
    <scope>NUCLEOTIDE SEQUENCE [LARGE SCALE GENOMIC DNA]</scope>
    <source>
        <strain evidence="8 9">SAG 2036</strain>
    </source>
</reference>
<comment type="caution">
    <text evidence="8">The sequence shown here is derived from an EMBL/GenBank/DDBJ whole genome shotgun (WGS) entry which is preliminary data.</text>
</comment>
<evidence type="ECO:0000256" key="3">
    <source>
        <dbReference type="ARBA" id="ARBA00022692"/>
    </source>
</evidence>
<keyword evidence="4 7" id="KW-1133">Transmembrane helix</keyword>
<feature type="transmembrane region" description="Helical" evidence="7">
    <location>
        <begin position="67"/>
        <end position="89"/>
    </location>
</feature>
<feature type="transmembrane region" description="Helical" evidence="7">
    <location>
        <begin position="357"/>
        <end position="377"/>
    </location>
</feature>
<protein>
    <submittedName>
        <fullName evidence="8">Uncharacterized protein</fullName>
    </submittedName>
</protein>
<feature type="transmembrane region" description="Helical" evidence="7">
    <location>
        <begin position="126"/>
        <end position="147"/>
    </location>
</feature>
<feature type="transmembrane region" description="Helical" evidence="7">
    <location>
        <begin position="95"/>
        <end position="114"/>
    </location>
</feature>
<evidence type="ECO:0000256" key="4">
    <source>
        <dbReference type="ARBA" id="ARBA00022989"/>
    </source>
</evidence>
<dbReference type="InterPro" id="IPR012435">
    <property type="entry name" value="TMEM144"/>
</dbReference>
<keyword evidence="5 7" id="KW-0472">Membrane</keyword>
<dbReference type="Pfam" id="PF07857">
    <property type="entry name" value="TMEM144"/>
    <property type="match status" value="1"/>
</dbReference>
<evidence type="ECO:0000256" key="2">
    <source>
        <dbReference type="ARBA" id="ARBA00005731"/>
    </source>
</evidence>
<dbReference type="GO" id="GO:0016020">
    <property type="term" value="C:membrane"/>
    <property type="evidence" value="ECO:0007669"/>
    <property type="project" value="UniProtKB-SubCell"/>
</dbReference>